<reference evidence="1" key="1">
    <citation type="submission" date="2020-11" db="EMBL/GenBank/DDBJ databases">
        <title>Isolation and identification of active actinomycetes.</title>
        <authorList>
            <person name="Sun X."/>
        </authorList>
    </citation>
    <scope>NUCLEOTIDE SEQUENCE</scope>
    <source>
        <strain evidence="1">NEAU-A11</strain>
    </source>
</reference>
<dbReference type="Proteomes" id="UP000598146">
    <property type="component" value="Unassembled WGS sequence"/>
</dbReference>
<organism evidence="1 2">
    <name type="scientific">Actinoplanes aureus</name>
    <dbReference type="NCBI Taxonomy" id="2792083"/>
    <lineage>
        <taxon>Bacteria</taxon>
        <taxon>Bacillati</taxon>
        <taxon>Actinomycetota</taxon>
        <taxon>Actinomycetes</taxon>
        <taxon>Micromonosporales</taxon>
        <taxon>Micromonosporaceae</taxon>
        <taxon>Actinoplanes</taxon>
    </lineage>
</organism>
<evidence type="ECO:0000313" key="1">
    <source>
        <dbReference type="EMBL" id="MBG0560705.1"/>
    </source>
</evidence>
<dbReference type="EMBL" id="JADQTO010000002">
    <property type="protein sequence ID" value="MBG0560705.1"/>
    <property type="molecule type" value="Genomic_DNA"/>
</dbReference>
<evidence type="ECO:0000313" key="2">
    <source>
        <dbReference type="Proteomes" id="UP000598146"/>
    </source>
</evidence>
<accession>A0A931BZY2</accession>
<proteinExistence type="predicted"/>
<dbReference type="RefSeq" id="WP_196412508.1">
    <property type="nucleotide sequence ID" value="NZ_JADQTO010000002.1"/>
</dbReference>
<dbReference type="AlphaFoldDB" id="A0A931BZY2"/>
<gene>
    <name evidence="1" type="ORF">I4J89_04390</name>
</gene>
<sequence length="237" mass="25236">MLNLQPHNPAAGRRPYIAAATFFALEAAEARAGAHRLAHDQLALVTGTLLATIDSWHTGETTVDAYEKALADVRHTLTRDIDSLLPDNPQPLIGEAAAFSVPPARTRETPQTYADARAARAVLGPLRQLVPDEPTAELPMAGTWGPYETEQQVHLEPLPVAISELYDAGLIRPGDPEGLLRNTTLAHMVAACEAAGVRRGAHDDRVLERIAGSGPTTAQVLIGLIRRAYAAGADSAQ</sequence>
<comment type="caution">
    <text evidence="1">The sequence shown here is derived from an EMBL/GenBank/DDBJ whole genome shotgun (WGS) entry which is preliminary data.</text>
</comment>
<protein>
    <submittedName>
        <fullName evidence="1">Uncharacterized protein</fullName>
    </submittedName>
</protein>
<name>A0A931BZY2_9ACTN</name>
<keyword evidence="2" id="KW-1185">Reference proteome</keyword>